<dbReference type="STRING" id="526218.Sterm_2309"/>
<feature type="DNA-binding region" description="H-T-H motif" evidence="2">
    <location>
        <begin position="27"/>
        <end position="46"/>
    </location>
</feature>
<evidence type="ECO:0000256" key="2">
    <source>
        <dbReference type="PROSITE-ProRule" id="PRU00335"/>
    </source>
</evidence>
<keyword evidence="5" id="KW-1185">Reference proteome</keyword>
<dbReference type="PANTHER" id="PTHR43479:SF11">
    <property type="entry name" value="ACREF_ENVCD OPERON REPRESSOR-RELATED"/>
    <property type="match status" value="1"/>
</dbReference>
<feature type="domain" description="HTH tetR-type" evidence="3">
    <location>
        <begin position="4"/>
        <end position="64"/>
    </location>
</feature>
<proteinExistence type="predicted"/>
<dbReference type="KEGG" id="str:Sterm_2309"/>
<dbReference type="EMBL" id="CP001739">
    <property type="protein sequence ID" value="ACZ09163.1"/>
    <property type="molecule type" value="Genomic_DNA"/>
</dbReference>
<dbReference type="HOGENOM" id="CLU_1453464_0_0_0"/>
<dbReference type="GO" id="GO:0003677">
    <property type="term" value="F:DNA binding"/>
    <property type="evidence" value="ECO:0007669"/>
    <property type="project" value="UniProtKB-UniRule"/>
</dbReference>
<dbReference type="SUPFAM" id="SSF46689">
    <property type="entry name" value="Homeodomain-like"/>
    <property type="match status" value="1"/>
</dbReference>
<dbReference type="InterPro" id="IPR001647">
    <property type="entry name" value="HTH_TetR"/>
</dbReference>
<accession>D1AL20</accession>
<sequence>MEFLHTKEKILTGMLRLIWEVGLEKSSIALLSQKIKISPGNIYYYFRGKEEIINSLCFYCSDLLSSAIKPKEYEAFYDNCSIEILEREFKSFITKMIIFYKNNPHIINYITVINGSSYIKQEMKKKIRLEKDIYWKFLEKLKENKAIKDVSTSILISFITSVMHDMVVQDVVLNNLTLDDKKIDALFNLIWSGLSSE</sequence>
<dbReference type="InterPro" id="IPR023772">
    <property type="entry name" value="DNA-bd_HTH_TetR-type_CS"/>
</dbReference>
<dbReference type="InterPro" id="IPR009057">
    <property type="entry name" value="Homeodomain-like_sf"/>
</dbReference>
<dbReference type="PROSITE" id="PS01081">
    <property type="entry name" value="HTH_TETR_1"/>
    <property type="match status" value="1"/>
</dbReference>
<evidence type="ECO:0000313" key="4">
    <source>
        <dbReference type="EMBL" id="ACZ09163.1"/>
    </source>
</evidence>
<evidence type="ECO:0000256" key="1">
    <source>
        <dbReference type="ARBA" id="ARBA00023125"/>
    </source>
</evidence>
<dbReference type="Proteomes" id="UP000000845">
    <property type="component" value="Chromosome"/>
</dbReference>
<dbReference type="AlphaFoldDB" id="D1AL20"/>
<dbReference type="Pfam" id="PF00440">
    <property type="entry name" value="TetR_N"/>
    <property type="match status" value="1"/>
</dbReference>
<reference evidence="4 5" key="2">
    <citation type="journal article" date="2010" name="Stand. Genomic Sci.">
        <title>Complete genome sequence of Sebaldella termitidis type strain (NCTC 11300).</title>
        <authorList>
            <person name="Harmon-Smith M."/>
            <person name="Celia L."/>
            <person name="Chertkov O."/>
            <person name="Lapidus A."/>
            <person name="Copeland A."/>
            <person name="Glavina Del Rio T."/>
            <person name="Nolan M."/>
            <person name="Lucas S."/>
            <person name="Tice H."/>
            <person name="Cheng J.F."/>
            <person name="Han C."/>
            <person name="Detter J.C."/>
            <person name="Bruce D."/>
            <person name="Goodwin L."/>
            <person name="Pitluck S."/>
            <person name="Pati A."/>
            <person name="Liolios K."/>
            <person name="Ivanova N."/>
            <person name="Mavromatis K."/>
            <person name="Mikhailova N."/>
            <person name="Chen A."/>
            <person name="Palaniappan K."/>
            <person name="Land M."/>
            <person name="Hauser L."/>
            <person name="Chang Y.J."/>
            <person name="Jeffries C.D."/>
            <person name="Brettin T."/>
            <person name="Goker M."/>
            <person name="Beck B."/>
            <person name="Bristow J."/>
            <person name="Eisen J.A."/>
            <person name="Markowitz V."/>
            <person name="Hugenholtz P."/>
            <person name="Kyrpides N.C."/>
            <person name="Klenk H.P."/>
            <person name="Chen F."/>
        </authorList>
    </citation>
    <scope>NUCLEOTIDE SEQUENCE [LARGE SCALE GENOMIC DNA]</scope>
    <source>
        <strain evidence="5">ATCC 33386 / NCTC 11300</strain>
    </source>
</reference>
<dbReference type="PANTHER" id="PTHR43479">
    <property type="entry name" value="ACREF/ENVCD OPERON REPRESSOR-RELATED"/>
    <property type="match status" value="1"/>
</dbReference>
<protein>
    <submittedName>
        <fullName evidence="4">Transcriptional regulator, TetR family</fullName>
    </submittedName>
</protein>
<reference evidence="5" key="1">
    <citation type="submission" date="2009-09" db="EMBL/GenBank/DDBJ databases">
        <title>The complete chromosome of Sebaldella termitidis ATCC 33386.</title>
        <authorList>
            <consortium name="US DOE Joint Genome Institute (JGI-PGF)"/>
            <person name="Lucas S."/>
            <person name="Copeland A."/>
            <person name="Lapidus A."/>
            <person name="Glavina del Rio T."/>
            <person name="Dalin E."/>
            <person name="Tice H."/>
            <person name="Bruce D."/>
            <person name="Goodwin L."/>
            <person name="Pitluck S."/>
            <person name="Kyrpides N."/>
            <person name="Mavromatis K."/>
            <person name="Ivanova N."/>
            <person name="Mikhailova N."/>
            <person name="Sims D."/>
            <person name="Meincke L."/>
            <person name="Brettin T."/>
            <person name="Detter J.C."/>
            <person name="Han C."/>
            <person name="Larimer F."/>
            <person name="Land M."/>
            <person name="Hauser L."/>
            <person name="Markowitz V."/>
            <person name="Cheng J.F."/>
            <person name="Hugenholtz P."/>
            <person name="Woyke T."/>
            <person name="Wu D."/>
            <person name="Eisen J.A."/>
        </authorList>
    </citation>
    <scope>NUCLEOTIDE SEQUENCE [LARGE SCALE GENOMIC DNA]</scope>
    <source>
        <strain evidence="5">ATCC 33386 / NCTC 11300</strain>
    </source>
</reference>
<evidence type="ECO:0000313" key="5">
    <source>
        <dbReference type="Proteomes" id="UP000000845"/>
    </source>
</evidence>
<evidence type="ECO:0000259" key="3">
    <source>
        <dbReference type="PROSITE" id="PS50977"/>
    </source>
</evidence>
<name>D1AL20_SEBTE</name>
<organism evidence="4 5">
    <name type="scientific">Sebaldella termitidis (strain ATCC 33386 / NCTC 11300)</name>
    <dbReference type="NCBI Taxonomy" id="526218"/>
    <lineage>
        <taxon>Bacteria</taxon>
        <taxon>Fusobacteriati</taxon>
        <taxon>Fusobacteriota</taxon>
        <taxon>Fusobacteriia</taxon>
        <taxon>Fusobacteriales</taxon>
        <taxon>Leptotrichiaceae</taxon>
        <taxon>Sebaldella</taxon>
    </lineage>
</organism>
<dbReference type="Gene3D" id="1.10.357.10">
    <property type="entry name" value="Tetracycline Repressor, domain 2"/>
    <property type="match status" value="1"/>
</dbReference>
<dbReference type="eggNOG" id="COG1309">
    <property type="taxonomic scope" value="Bacteria"/>
</dbReference>
<gene>
    <name evidence="4" type="ordered locus">Sterm_2309</name>
</gene>
<dbReference type="PROSITE" id="PS50977">
    <property type="entry name" value="HTH_TETR_2"/>
    <property type="match status" value="1"/>
</dbReference>
<keyword evidence="1 2" id="KW-0238">DNA-binding</keyword>
<dbReference type="RefSeq" id="WP_012861757.1">
    <property type="nucleotide sequence ID" value="NC_013517.1"/>
</dbReference>
<dbReference type="InterPro" id="IPR050624">
    <property type="entry name" value="HTH-type_Tx_Regulator"/>
</dbReference>